<sequence length="101" mass="11251">MLSFPKFAITASRAVQAQGDCGNCYHLNPGAIAGVVLGDLLLTLLLALAVYYVATCFYQRQLASSELKKTRTAEMESPYQELDARTLDVYSDLKNPRRTFR</sequence>
<gene>
    <name evidence="1" type="ORF">K3G42_027994</name>
</gene>
<proteinExistence type="predicted"/>
<protein>
    <submittedName>
        <fullName evidence="1">Uncharacterized protein</fullName>
    </submittedName>
</protein>
<organism evidence="1 2">
    <name type="scientific">Sphaerodactylus townsendi</name>
    <dbReference type="NCBI Taxonomy" id="933632"/>
    <lineage>
        <taxon>Eukaryota</taxon>
        <taxon>Metazoa</taxon>
        <taxon>Chordata</taxon>
        <taxon>Craniata</taxon>
        <taxon>Vertebrata</taxon>
        <taxon>Euteleostomi</taxon>
        <taxon>Lepidosauria</taxon>
        <taxon>Squamata</taxon>
        <taxon>Bifurcata</taxon>
        <taxon>Gekkota</taxon>
        <taxon>Sphaerodactylidae</taxon>
        <taxon>Sphaerodactylus</taxon>
    </lineage>
</organism>
<dbReference type="EMBL" id="CM037619">
    <property type="protein sequence ID" value="KAH8008129.1"/>
    <property type="molecule type" value="Genomic_DNA"/>
</dbReference>
<name>A0ACB8FSU3_9SAUR</name>
<keyword evidence="2" id="KW-1185">Reference proteome</keyword>
<reference evidence="1" key="1">
    <citation type="submission" date="2021-08" db="EMBL/GenBank/DDBJ databases">
        <title>The first chromosome-level gecko genome reveals the dynamic sex chromosomes of Neotropical dwarf geckos (Sphaerodactylidae: Sphaerodactylus).</title>
        <authorList>
            <person name="Pinto B.J."/>
            <person name="Keating S.E."/>
            <person name="Gamble T."/>
        </authorList>
    </citation>
    <scope>NUCLEOTIDE SEQUENCE</scope>
    <source>
        <strain evidence="1">TG3544</strain>
    </source>
</reference>
<accession>A0ACB8FSU3</accession>
<dbReference type="Proteomes" id="UP000827872">
    <property type="component" value="Linkage Group LG06"/>
</dbReference>
<evidence type="ECO:0000313" key="1">
    <source>
        <dbReference type="EMBL" id="KAH8008129.1"/>
    </source>
</evidence>
<evidence type="ECO:0000313" key="2">
    <source>
        <dbReference type="Proteomes" id="UP000827872"/>
    </source>
</evidence>
<comment type="caution">
    <text evidence="1">The sequence shown here is derived from an EMBL/GenBank/DDBJ whole genome shotgun (WGS) entry which is preliminary data.</text>
</comment>